<sequence>MIWRLTLGSALALTSALANLALLGIAGWFLTGMALAGLAGASFNYFIPAALIRALAIGRAGGRYLERLVTHDATLTLVARLRPRLFLALAAQDPGREGPHGGDLAARLGGDLEALQRLFLYVAVPGLVAVLGGLAVIGVLAAYAPEAAVLCALGLLMAGGGGGAVLVALGRAPGRASVAVRLRLREAVADLALGADELWSFGALGRHLAGIDAHARALAGIQARFARRDALAAALLPTLALATVWGVLLSLPGGLPGPEKALVVFLALAAFDLLAPLPDAATRLEATLTTLGRLRALGRPGGAPLPSGIAPVLLPLGPGARVGLVGPSGAGKTTVARRLAGLGPDASAEARASLAPQTPMFVAASLRHNLLIAAPEADDTTLRAALETVCLGEWLAGLPEGLSTPIGEGGRAVSGGRRGACPWPAPCWAALRC</sequence>
<dbReference type="InterPro" id="IPR011527">
    <property type="entry name" value="ABC1_TM_dom"/>
</dbReference>
<dbReference type="Gene3D" id="3.40.50.300">
    <property type="entry name" value="P-loop containing nucleotide triphosphate hydrolases"/>
    <property type="match status" value="1"/>
</dbReference>
<accession>H6SSK5</accession>
<organism evidence="7 8">
    <name type="scientific">Pararhodospirillum photometricum DSM 122</name>
    <dbReference type="NCBI Taxonomy" id="1150469"/>
    <lineage>
        <taxon>Bacteria</taxon>
        <taxon>Pseudomonadati</taxon>
        <taxon>Pseudomonadota</taxon>
        <taxon>Alphaproteobacteria</taxon>
        <taxon>Rhodospirillales</taxon>
        <taxon>Rhodospirillaceae</taxon>
        <taxon>Pararhodospirillum</taxon>
    </lineage>
</organism>
<dbReference type="HOGENOM" id="CLU_000604_84_9_5"/>
<dbReference type="STRING" id="1150469.RSPPHO_01258"/>
<dbReference type="GO" id="GO:0034040">
    <property type="term" value="F:ATPase-coupled lipid transmembrane transporter activity"/>
    <property type="evidence" value="ECO:0007669"/>
    <property type="project" value="TreeGrafter"/>
</dbReference>
<keyword evidence="4 5" id="KW-0472">Membrane</keyword>
<dbReference type="PANTHER" id="PTHR24221">
    <property type="entry name" value="ATP-BINDING CASSETTE SUB-FAMILY B"/>
    <property type="match status" value="1"/>
</dbReference>
<dbReference type="GO" id="GO:0005886">
    <property type="term" value="C:plasma membrane"/>
    <property type="evidence" value="ECO:0007669"/>
    <property type="project" value="UniProtKB-SubCell"/>
</dbReference>
<keyword evidence="8" id="KW-1185">Reference proteome</keyword>
<evidence type="ECO:0000313" key="7">
    <source>
        <dbReference type="EMBL" id="CCG07884.1"/>
    </source>
</evidence>
<feature type="transmembrane region" description="Helical" evidence="5">
    <location>
        <begin position="118"/>
        <end position="141"/>
    </location>
</feature>
<feature type="transmembrane region" description="Helical" evidence="5">
    <location>
        <begin position="230"/>
        <end position="249"/>
    </location>
</feature>
<feature type="transmembrane region" description="Helical" evidence="5">
    <location>
        <begin position="147"/>
        <end position="169"/>
    </location>
</feature>
<evidence type="ECO:0000259" key="6">
    <source>
        <dbReference type="PROSITE" id="PS50929"/>
    </source>
</evidence>
<comment type="subcellular location">
    <subcellularLocation>
        <location evidence="1">Cell membrane</location>
        <topology evidence="1">Multi-pass membrane protein</topology>
    </subcellularLocation>
</comment>
<evidence type="ECO:0000256" key="2">
    <source>
        <dbReference type="ARBA" id="ARBA00022692"/>
    </source>
</evidence>
<reference evidence="7 8" key="1">
    <citation type="submission" date="2012-02" db="EMBL/GenBank/DDBJ databases">
        <title>Shotgun genome sequence of Phaeospirillum photometricum DSM 122.</title>
        <authorList>
            <person name="Duquesne K."/>
            <person name="Sturgis J."/>
        </authorList>
    </citation>
    <scope>NUCLEOTIDE SEQUENCE [LARGE SCALE GENOMIC DNA]</scope>
    <source>
        <strain evidence="8">DSM122</strain>
    </source>
</reference>
<dbReference type="SUPFAM" id="SSF90123">
    <property type="entry name" value="ABC transporter transmembrane region"/>
    <property type="match status" value="1"/>
</dbReference>
<dbReference type="RefSeq" id="WP_014414523.1">
    <property type="nucleotide sequence ID" value="NC_017059.1"/>
</dbReference>
<evidence type="ECO:0000256" key="5">
    <source>
        <dbReference type="SAM" id="Phobius"/>
    </source>
</evidence>
<protein>
    <submittedName>
        <fullName evidence="7">ABC transporter, CydDC cysteine exporter (CydDC-E) family, permease/ATP-binding protein CydC</fullName>
    </submittedName>
</protein>
<evidence type="ECO:0000256" key="4">
    <source>
        <dbReference type="ARBA" id="ARBA00023136"/>
    </source>
</evidence>
<dbReference type="PROSITE" id="PS50929">
    <property type="entry name" value="ABC_TM1F"/>
    <property type="match status" value="1"/>
</dbReference>
<dbReference type="KEGG" id="rpm:RSPPHO_01258"/>
<dbReference type="SUPFAM" id="SSF52540">
    <property type="entry name" value="P-loop containing nucleoside triphosphate hydrolases"/>
    <property type="match status" value="1"/>
</dbReference>
<evidence type="ECO:0000256" key="1">
    <source>
        <dbReference type="ARBA" id="ARBA00004651"/>
    </source>
</evidence>
<dbReference type="PANTHER" id="PTHR24221:SF654">
    <property type="entry name" value="ATP-BINDING CASSETTE SUB-FAMILY B MEMBER 6"/>
    <property type="match status" value="1"/>
</dbReference>
<evidence type="ECO:0000256" key="3">
    <source>
        <dbReference type="ARBA" id="ARBA00022989"/>
    </source>
</evidence>
<gene>
    <name evidence="7" type="ORF">RSPPHO_01258</name>
</gene>
<evidence type="ECO:0000313" key="8">
    <source>
        <dbReference type="Proteomes" id="UP000033220"/>
    </source>
</evidence>
<keyword evidence="7" id="KW-0067">ATP-binding</keyword>
<name>H6SSK5_PARPM</name>
<dbReference type="Proteomes" id="UP000033220">
    <property type="component" value="Chromosome DSM 122"/>
</dbReference>
<feature type="domain" description="ABC transmembrane type-1" evidence="6">
    <location>
        <begin position="7"/>
        <end position="249"/>
    </location>
</feature>
<dbReference type="InterPro" id="IPR036640">
    <property type="entry name" value="ABC1_TM_sf"/>
</dbReference>
<keyword evidence="2 5" id="KW-0812">Transmembrane</keyword>
<keyword evidence="7" id="KW-0547">Nucleotide-binding</keyword>
<dbReference type="eggNOG" id="COG4987">
    <property type="taxonomic scope" value="Bacteria"/>
</dbReference>
<dbReference type="InterPro" id="IPR027417">
    <property type="entry name" value="P-loop_NTPase"/>
</dbReference>
<dbReference type="PATRIC" id="fig|1150469.3.peg.1418"/>
<proteinExistence type="predicted"/>
<dbReference type="GO" id="GO:0140359">
    <property type="term" value="F:ABC-type transporter activity"/>
    <property type="evidence" value="ECO:0007669"/>
    <property type="project" value="InterPro"/>
</dbReference>
<dbReference type="InterPro" id="IPR039421">
    <property type="entry name" value="Type_1_exporter"/>
</dbReference>
<dbReference type="Gene3D" id="1.20.1560.10">
    <property type="entry name" value="ABC transporter type 1, transmembrane domain"/>
    <property type="match status" value="1"/>
</dbReference>
<dbReference type="AlphaFoldDB" id="H6SSK5"/>
<dbReference type="GO" id="GO:0005524">
    <property type="term" value="F:ATP binding"/>
    <property type="evidence" value="ECO:0007669"/>
    <property type="project" value="UniProtKB-KW"/>
</dbReference>
<feature type="transmembrane region" description="Helical" evidence="5">
    <location>
        <begin position="28"/>
        <end position="47"/>
    </location>
</feature>
<keyword evidence="3 5" id="KW-1133">Transmembrane helix</keyword>
<dbReference type="EMBL" id="HE663493">
    <property type="protein sequence ID" value="CCG07884.1"/>
    <property type="molecule type" value="Genomic_DNA"/>
</dbReference>
<dbReference type="OrthoDB" id="5288404at2"/>